<organism evidence="2 3">
    <name type="scientific">Roseiarcus fermentans</name>
    <dbReference type="NCBI Taxonomy" id="1473586"/>
    <lineage>
        <taxon>Bacteria</taxon>
        <taxon>Pseudomonadati</taxon>
        <taxon>Pseudomonadota</taxon>
        <taxon>Alphaproteobacteria</taxon>
        <taxon>Hyphomicrobiales</taxon>
        <taxon>Roseiarcaceae</taxon>
        <taxon>Roseiarcus</taxon>
    </lineage>
</organism>
<dbReference type="AlphaFoldDB" id="A0A366FBD4"/>
<reference evidence="2 3" key="1">
    <citation type="submission" date="2018-06" db="EMBL/GenBank/DDBJ databases">
        <title>Genomic Encyclopedia of Type Strains, Phase IV (KMG-IV): sequencing the most valuable type-strain genomes for metagenomic binning, comparative biology and taxonomic classification.</title>
        <authorList>
            <person name="Goeker M."/>
        </authorList>
    </citation>
    <scope>NUCLEOTIDE SEQUENCE [LARGE SCALE GENOMIC DNA]</scope>
    <source>
        <strain evidence="2 3">DSM 24875</strain>
    </source>
</reference>
<feature type="chain" id="PRO_5016933413" evidence="1">
    <location>
        <begin position="20"/>
        <end position="128"/>
    </location>
</feature>
<gene>
    <name evidence="2" type="ORF">DFR50_11579</name>
</gene>
<dbReference type="EMBL" id="QNRK01000015">
    <property type="protein sequence ID" value="RBP11972.1"/>
    <property type="molecule type" value="Genomic_DNA"/>
</dbReference>
<name>A0A366FBD4_9HYPH</name>
<accession>A0A366FBD4</accession>
<evidence type="ECO:0000256" key="1">
    <source>
        <dbReference type="SAM" id="SignalP"/>
    </source>
</evidence>
<evidence type="ECO:0000313" key="3">
    <source>
        <dbReference type="Proteomes" id="UP000253529"/>
    </source>
</evidence>
<feature type="signal peptide" evidence="1">
    <location>
        <begin position="1"/>
        <end position="19"/>
    </location>
</feature>
<evidence type="ECO:0000313" key="2">
    <source>
        <dbReference type="EMBL" id="RBP11972.1"/>
    </source>
</evidence>
<dbReference type="RefSeq" id="WP_147262774.1">
    <property type="nucleotide sequence ID" value="NZ_QNRK01000015.1"/>
</dbReference>
<proteinExistence type="predicted"/>
<protein>
    <submittedName>
        <fullName evidence="2">Uncharacterized protein</fullName>
    </submittedName>
</protein>
<dbReference type="Proteomes" id="UP000253529">
    <property type="component" value="Unassembled WGS sequence"/>
</dbReference>
<keyword evidence="3" id="KW-1185">Reference proteome</keyword>
<dbReference type="OrthoDB" id="427567at2"/>
<keyword evidence="1" id="KW-0732">Signal</keyword>
<sequence>MRTCLAAAILLLGAAIARAEPAPGDPLPGRILTCGGGVIADIGPRLEGDTTFSSGTSVSFRNGGFQVSYDKVPAIINSRRGDHVLICLVFIPAPCPPGDARGKIYTTTNLRTLDSWTLPDSQHSCGGA</sequence>
<comment type="caution">
    <text evidence="2">The sequence shown here is derived from an EMBL/GenBank/DDBJ whole genome shotgun (WGS) entry which is preliminary data.</text>
</comment>